<dbReference type="Proteomes" id="UP000531581">
    <property type="component" value="Unassembled WGS sequence"/>
</dbReference>
<dbReference type="EMBL" id="JABYQV010000010">
    <property type="protein sequence ID" value="NVP31883.1"/>
    <property type="molecule type" value="Genomic_DNA"/>
</dbReference>
<proteinExistence type="predicted"/>
<protein>
    <submittedName>
        <fullName evidence="1">Uncharacterized protein</fullName>
    </submittedName>
</protein>
<comment type="caution">
    <text evidence="1">The sequence shown here is derived from an EMBL/GenBank/DDBJ whole genome shotgun (WGS) entry which is preliminary data.</text>
</comment>
<dbReference type="AlphaFoldDB" id="A0A7Y7QWD5"/>
<name>A0A7Y7QWD5_9SPHN</name>
<reference evidence="1 2" key="1">
    <citation type="submission" date="2020-05" db="EMBL/GenBank/DDBJ databases">
        <title>Draft Genome Sequences of Sphingomonas sp. Isolated from the International Space Station.</title>
        <authorList>
            <person name="Bijlani S."/>
            <person name="Singh N.K."/>
            <person name="Mason C.E."/>
            <person name="Wang C.C."/>
            <person name="Venkateswaran K."/>
        </authorList>
    </citation>
    <scope>NUCLEOTIDE SEQUENCE [LARGE SCALE GENOMIC DNA]</scope>
    <source>
        <strain evidence="1">ISS-IIF7SWP</strain>
    </source>
</reference>
<sequence>SPAIRHADFAQAFFNGLDWLSIGADQLGRCSSIVFDKPAKQVRLSCL</sequence>
<organism evidence="1 2">
    <name type="scientific">Sphingomonas sanguinis</name>
    <dbReference type="NCBI Taxonomy" id="33051"/>
    <lineage>
        <taxon>Bacteria</taxon>
        <taxon>Pseudomonadati</taxon>
        <taxon>Pseudomonadota</taxon>
        <taxon>Alphaproteobacteria</taxon>
        <taxon>Sphingomonadales</taxon>
        <taxon>Sphingomonadaceae</taxon>
        <taxon>Sphingomonas</taxon>
    </lineage>
</organism>
<gene>
    <name evidence="1" type="ORF">HLV41_12595</name>
</gene>
<accession>A0A7Y7QWD5</accession>
<evidence type="ECO:0000313" key="2">
    <source>
        <dbReference type="Proteomes" id="UP000531581"/>
    </source>
</evidence>
<feature type="non-terminal residue" evidence="1">
    <location>
        <position position="1"/>
    </location>
</feature>
<evidence type="ECO:0000313" key="1">
    <source>
        <dbReference type="EMBL" id="NVP31883.1"/>
    </source>
</evidence>